<dbReference type="EMBL" id="CAXKWB010005738">
    <property type="protein sequence ID" value="CAL4079622.1"/>
    <property type="molecule type" value="Genomic_DNA"/>
</dbReference>
<feature type="domain" description="Ionotropic glutamate receptor C-terminal" evidence="10">
    <location>
        <begin position="5"/>
        <end position="225"/>
    </location>
</feature>
<name>A0AAV2QDZ5_MEGNR</name>
<proteinExistence type="inferred from homology"/>
<evidence type="ECO:0000256" key="1">
    <source>
        <dbReference type="ARBA" id="ARBA00004651"/>
    </source>
</evidence>
<dbReference type="Pfam" id="PF00060">
    <property type="entry name" value="Lig_chan"/>
    <property type="match status" value="1"/>
</dbReference>
<keyword evidence="8" id="KW-0325">Glycoprotein</keyword>
<evidence type="ECO:0000259" key="10">
    <source>
        <dbReference type="Pfam" id="PF00060"/>
    </source>
</evidence>
<evidence type="ECO:0000313" key="11">
    <source>
        <dbReference type="EMBL" id="CAL4079622.1"/>
    </source>
</evidence>
<feature type="transmembrane region" description="Helical" evidence="9">
    <location>
        <begin position="21"/>
        <end position="47"/>
    </location>
</feature>
<gene>
    <name evidence="11" type="ORF">MNOR_LOCUS11071</name>
</gene>
<protein>
    <recommendedName>
        <fullName evidence="10">Ionotropic glutamate receptor C-terminal domain-containing protein</fullName>
    </recommendedName>
</protein>
<evidence type="ECO:0000256" key="8">
    <source>
        <dbReference type="ARBA" id="ARBA00023180"/>
    </source>
</evidence>
<dbReference type="SUPFAM" id="SSF53850">
    <property type="entry name" value="Periplasmic binding protein-like II"/>
    <property type="match status" value="1"/>
</dbReference>
<evidence type="ECO:0000256" key="4">
    <source>
        <dbReference type="ARBA" id="ARBA00022692"/>
    </source>
</evidence>
<keyword evidence="7" id="KW-0675">Receptor</keyword>
<evidence type="ECO:0000256" key="3">
    <source>
        <dbReference type="ARBA" id="ARBA00022475"/>
    </source>
</evidence>
<comment type="caution">
    <text evidence="11">The sequence shown here is derived from an EMBL/GenBank/DDBJ whole genome shotgun (WGS) entry which is preliminary data.</text>
</comment>
<keyword evidence="12" id="KW-1185">Reference proteome</keyword>
<reference evidence="11 12" key="1">
    <citation type="submission" date="2024-05" db="EMBL/GenBank/DDBJ databases">
        <authorList>
            <person name="Wallberg A."/>
        </authorList>
    </citation>
    <scope>NUCLEOTIDE SEQUENCE [LARGE SCALE GENOMIC DNA]</scope>
</reference>
<comment type="subcellular location">
    <subcellularLocation>
        <location evidence="1">Cell membrane</location>
        <topology evidence="1">Multi-pass membrane protein</topology>
    </subcellularLocation>
</comment>
<keyword evidence="3" id="KW-1003">Cell membrane</keyword>
<feature type="transmembrane region" description="Helical" evidence="9">
    <location>
        <begin position="216"/>
        <end position="234"/>
    </location>
</feature>
<keyword evidence="4 9" id="KW-0812">Transmembrane</keyword>
<organism evidence="11 12">
    <name type="scientific">Meganyctiphanes norvegica</name>
    <name type="common">Northern krill</name>
    <name type="synonym">Thysanopoda norvegica</name>
    <dbReference type="NCBI Taxonomy" id="48144"/>
    <lineage>
        <taxon>Eukaryota</taxon>
        <taxon>Metazoa</taxon>
        <taxon>Ecdysozoa</taxon>
        <taxon>Arthropoda</taxon>
        <taxon>Crustacea</taxon>
        <taxon>Multicrustacea</taxon>
        <taxon>Malacostraca</taxon>
        <taxon>Eumalacostraca</taxon>
        <taxon>Eucarida</taxon>
        <taxon>Euphausiacea</taxon>
        <taxon>Euphausiidae</taxon>
        <taxon>Meganyctiphanes</taxon>
    </lineage>
</organism>
<dbReference type="PANTHER" id="PTHR42643">
    <property type="entry name" value="IONOTROPIC RECEPTOR 20A-RELATED"/>
    <property type="match status" value="1"/>
</dbReference>
<evidence type="ECO:0000256" key="6">
    <source>
        <dbReference type="ARBA" id="ARBA00023136"/>
    </source>
</evidence>
<accession>A0AAV2QDZ5</accession>
<dbReference type="InterPro" id="IPR052192">
    <property type="entry name" value="Insect_Ionotropic_Sensory_Rcpt"/>
</dbReference>
<evidence type="ECO:0000256" key="9">
    <source>
        <dbReference type="SAM" id="Phobius"/>
    </source>
</evidence>
<dbReference type="PANTHER" id="PTHR42643:SF24">
    <property type="entry name" value="IONOTROPIC RECEPTOR 60A"/>
    <property type="match status" value="1"/>
</dbReference>
<dbReference type="InterPro" id="IPR001320">
    <property type="entry name" value="Iontro_rcpt_C"/>
</dbReference>
<dbReference type="GO" id="GO:0015276">
    <property type="term" value="F:ligand-gated monoatomic ion channel activity"/>
    <property type="evidence" value="ECO:0007669"/>
    <property type="project" value="InterPro"/>
</dbReference>
<evidence type="ECO:0000313" key="12">
    <source>
        <dbReference type="Proteomes" id="UP001497623"/>
    </source>
</evidence>
<keyword evidence="5 9" id="KW-1133">Transmembrane helix</keyword>
<sequence length="243" mass="28221">MYRGLLVQGNRIHSPYSVHRLMFVFWYLFCIIISALYNGTLVGHFFLPSYEKTVDSLWDLETAVKHDQKVLGTLQHSSLELAFKEADEGIYYTVYKLFCHDDRSRCFVRSTRLGTEKILREPEAIQVQSEMNAVYLVKLFGSRLFHIGRDSFHPNPNGFACSSGAPYKYVVDKIIYRMIETGLIQKFIKIEMDSVHEPRVPEDLPQKPLVLEHMQAAFYILLIGFILATLIFIVEMSMHRTKD</sequence>
<dbReference type="GO" id="GO:0050906">
    <property type="term" value="P:detection of stimulus involved in sensory perception"/>
    <property type="evidence" value="ECO:0007669"/>
    <property type="project" value="UniProtKB-ARBA"/>
</dbReference>
<dbReference type="Proteomes" id="UP001497623">
    <property type="component" value="Unassembled WGS sequence"/>
</dbReference>
<evidence type="ECO:0000256" key="7">
    <source>
        <dbReference type="ARBA" id="ARBA00023170"/>
    </source>
</evidence>
<evidence type="ECO:0000256" key="5">
    <source>
        <dbReference type="ARBA" id="ARBA00022989"/>
    </source>
</evidence>
<evidence type="ECO:0000256" key="2">
    <source>
        <dbReference type="ARBA" id="ARBA00008685"/>
    </source>
</evidence>
<dbReference type="GO" id="GO:0005886">
    <property type="term" value="C:plasma membrane"/>
    <property type="evidence" value="ECO:0007669"/>
    <property type="project" value="UniProtKB-SubCell"/>
</dbReference>
<dbReference type="Gene3D" id="1.10.287.70">
    <property type="match status" value="1"/>
</dbReference>
<keyword evidence="6 9" id="KW-0472">Membrane</keyword>
<dbReference type="AlphaFoldDB" id="A0AAV2QDZ5"/>
<comment type="similarity">
    <text evidence="2">Belongs to the glutamate-gated ion channel (TC 1.A.10.1) family.</text>
</comment>